<organism evidence="1 2">
    <name type="scientific">Acinetobacter guillouiae NIPH 991</name>
    <dbReference type="NCBI Taxonomy" id="1217656"/>
    <lineage>
        <taxon>Bacteria</taxon>
        <taxon>Pseudomonadati</taxon>
        <taxon>Pseudomonadota</taxon>
        <taxon>Gammaproteobacteria</taxon>
        <taxon>Moraxellales</taxon>
        <taxon>Moraxellaceae</taxon>
        <taxon>Acinetobacter</taxon>
    </lineage>
</organism>
<dbReference type="HOGENOM" id="CLU_3338954_0_0_6"/>
<sequence>MQFVKFFVWIFCLVPFPAFCGDYRKTNGDVDFVSPQQ</sequence>
<proteinExistence type="predicted"/>
<gene>
    <name evidence="1" type="ORF">F964_00814</name>
</gene>
<keyword evidence="2" id="KW-1185">Reference proteome</keyword>
<comment type="caution">
    <text evidence="1">The sequence shown here is derived from an EMBL/GenBank/DDBJ whole genome shotgun (WGS) entry which is preliminary data.</text>
</comment>
<accession>N8YG35</accession>
<evidence type="ECO:0000313" key="2">
    <source>
        <dbReference type="Proteomes" id="UP000013148"/>
    </source>
</evidence>
<name>N8YG35_ACIGI</name>
<dbReference type="Proteomes" id="UP000013148">
    <property type="component" value="Unassembled WGS sequence"/>
</dbReference>
<protein>
    <submittedName>
        <fullName evidence="1">Uncharacterized protein</fullName>
    </submittedName>
</protein>
<dbReference type="AlphaFoldDB" id="N8YG35"/>
<evidence type="ECO:0000313" key="1">
    <source>
        <dbReference type="EMBL" id="ENV18558.1"/>
    </source>
</evidence>
<dbReference type="EMBL" id="APPJ01000006">
    <property type="protein sequence ID" value="ENV18558.1"/>
    <property type="molecule type" value="Genomic_DNA"/>
</dbReference>
<reference evidence="1 2" key="1">
    <citation type="submission" date="2013-02" db="EMBL/GenBank/DDBJ databases">
        <title>The Genome Sequence of Acinetobacter guillouiae NIPH 991.</title>
        <authorList>
            <consortium name="The Broad Institute Genome Sequencing Platform"/>
            <consortium name="The Broad Institute Genome Sequencing Center for Infectious Disease"/>
            <person name="Cerqueira G."/>
            <person name="Feldgarden M."/>
            <person name="Courvalin P."/>
            <person name="Perichon B."/>
            <person name="Grillot-Courvalin C."/>
            <person name="Clermont D."/>
            <person name="Rocha E."/>
            <person name="Yoon E.-J."/>
            <person name="Nemec A."/>
            <person name="Walker B."/>
            <person name="Young S.K."/>
            <person name="Zeng Q."/>
            <person name="Gargeya S."/>
            <person name="Fitzgerald M."/>
            <person name="Haas B."/>
            <person name="Abouelleil A."/>
            <person name="Alvarado L."/>
            <person name="Arachchi H.M."/>
            <person name="Berlin A.M."/>
            <person name="Chapman S.B."/>
            <person name="Dewar J."/>
            <person name="Goldberg J."/>
            <person name="Griggs A."/>
            <person name="Gujja S."/>
            <person name="Hansen M."/>
            <person name="Howarth C."/>
            <person name="Imamovic A."/>
            <person name="Larimer J."/>
            <person name="McCowan C."/>
            <person name="Murphy C."/>
            <person name="Neiman D."/>
            <person name="Pearson M."/>
            <person name="Priest M."/>
            <person name="Roberts A."/>
            <person name="Saif S."/>
            <person name="Shea T."/>
            <person name="Sisk P."/>
            <person name="Sykes S."/>
            <person name="Wortman J."/>
            <person name="Nusbaum C."/>
            <person name="Birren B."/>
        </authorList>
    </citation>
    <scope>NUCLEOTIDE SEQUENCE [LARGE SCALE GENOMIC DNA]</scope>
    <source>
        <strain evidence="1 2">NIPH 991</strain>
    </source>
</reference>